<evidence type="ECO:0000313" key="4">
    <source>
        <dbReference type="EMBL" id="GAA5168122.1"/>
    </source>
</evidence>
<gene>
    <name evidence="4" type="ORF">GCM10023321_61760</name>
</gene>
<evidence type="ECO:0000256" key="3">
    <source>
        <dbReference type="ARBA" id="ARBA00022691"/>
    </source>
</evidence>
<dbReference type="Proteomes" id="UP001428817">
    <property type="component" value="Unassembled WGS sequence"/>
</dbReference>
<name>A0ABP9QVJ3_9PSEU</name>
<reference evidence="5" key="1">
    <citation type="journal article" date="2019" name="Int. J. Syst. Evol. Microbiol.">
        <title>The Global Catalogue of Microorganisms (GCM) 10K type strain sequencing project: providing services to taxonomists for standard genome sequencing and annotation.</title>
        <authorList>
            <consortium name="The Broad Institute Genomics Platform"/>
            <consortium name="The Broad Institute Genome Sequencing Center for Infectious Disease"/>
            <person name="Wu L."/>
            <person name="Ma J."/>
        </authorList>
    </citation>
    <scope>NUCLEOTIDE SEQUENCE [LARGE SCALE GENOMIC DNA]</scope>
    <source>
        <strain evidence="5">JCM 18303</strain>
    </source>
</reference>
<proteinExistence type="predicted"/>
<dbReference type="Pfam" id="PF01596">
    <property type="entry name" value="Methyltransf_3"/>
    <property type="match status" value="1"/>
</dbReference>
<comment type="caution">
    <text evidence="4">The sequence shown here is derived from an EMBL/GenBank/DDBJ whole genome shotgun (WGS) entry which is preliminary data.</text>
</comment>
<dbReference type="PANTHER" id="PTHR43836:SF2">
    <property type="entry name" value="CATECHOL O-METHYLTRANSFERASE 1-RELATED"/>
    <property type="match status" value="1"/>
</dbReference>
<organism evidence="4 5">
    <name type="scientific">Pseudonocardia eucalypti</name>
    <dbReference type="NCBI Taxonomy" id="648755"/>
    <lineage>
        <taxon>Bacteria</taxon>
        <taxon>Bacillati</taxon>
        <taxon>Actinomycetota</taxon>
        <taxon>Actinomycetes</taxon>
        <taxon>Pseudonocardiales</taxon>
        <taxon>Pseudonocardiaceae</taxon>
        <taxon>Pseudonocardia</taxon>
    </lineage>
</organism>
<keyword evidence="5" id="KW-1185">Reference proteome</keyword>
<dbReference type="InterPro" id="IPR002935">
    <property type="entry name" value="SAM_O-MeTrfase"/>
</dbReference>
<keyword evidence="3" id="KW-0949">S-adenosyl-L-methionine</keyword>
<dbReference type="EMBL" id="BAABJP010000039">
    <property type="protein sequence ID" value="GAA5168122.1"/>
    <property type="molecule type" value="Genomic_DNA"/>
</dbReference>
<dbReference type="PROSITE" id="PS51682">
    <property type="entry name" value="SAM_OMT_I"/>
    <property type="match status" value="1"/>
</dbReference>
<dbReference type="InterPro" id="IPR029063">
    <property type="entry name" value="SAM-dependent_MTases_sf"/>
</dbReference>
<accession>A0ABP9QVJ3</accession>
<dbReference type="Gene3D" id="3.40.50.150">
    <property type="entry name" value="Vaccinia Virus protein VP39"/>
    <property type="match status" value="1"/>
</dbReference>
<dbReference type="SUPFAM" id="SSF53335">
    <property type="entry name" value="S-adenosyl-L-methionine-dependent methyltransferases"/>
    <property type="match status" value="1"/>
</dbReference>
<sequence>MGVTGRKFPHWELVAMLLRLKRMRHGRMGDGREEELVEHVLAVAAPGDPDAAIAAVDQFAARPNRFLINIGAEKGAILERAVGRARPTRLLELGTYCGYSAMRIARSMPAGAHLWSVEPNPANADVARRIWEHAGLSGQVTAVVGALGDGGGTLRKLRERHAFGPGGLDFVLIDHAKNEYLPDLRRILAQGWLHPGSVVVADNVRIPGAPGYRAFMRANQGRWWRTVEHAAHVEYQRLLPDLVLESEYLGGPA</sequence>
<dbReference type="CDD" id="cd02440">
    <property type="entry name" value="AdoMet_MTases"/>
    <property type="match status" value="1"/>
</dbReference>
<dbReference type="RefSeq" id="WP_185065356.1">
    <property type="nucleotide sequence ID" value="NZ_BAABJP010000039.1"/>
</dbReference>
<dbReference type="PANTHER" id="PTHR43836">
    <property type="entry name" value="CATECHOL O-METHYLTRANSFERASE 1-RELATED"/>
    <property type="match status" value="1"/>
</dbReference>
<evidence type="ECO:0000313" key="5">
    <source>
        <dbReference type="Proteomes" id="UP001428817"/>
    </source>
</evidence>
<protein>
    <submittedName>
        <fullName evidence="4">O-methyltransferase</fullName>
    </submittedName>
</protein>
<keyword evidence="2" id="KW-0808">Transferase</keyword>
<evidence type="ECO:0000256" key="2">
    <source>
        <dbReference type="ARBA" id="ARBA00022679"/>
    </source>
</evidence>
<evidence type="ECO:0000256" key="1">
    <source>
        <dbReference type="ARBA" id="ARBA00022603"/>
    </source>
</evidence>
<keyword evidence="1" id="KW-0489">Methyltransferase</keyword>